<evidence type="ECO:0000313" key="1">
    <source>
        <dbReference type="Proteomes" id="UP000095286"/>
    </source>
</evidence>
<evidence type="ECO:0000313" key="2">
    <source>
        <dbReference type="WBParaSite" id="RSKR_0000699400.1"/>
    </source>
</evidence>
<proteinExistence type="predicted"/>
<reference evidence="2" key="1">
    <citation type="submission" date="2016-11" db="UniProtKB">
        <authorList>
            <consortium name="WormBaseParasite"/>
        </authorList>
    </citation>
    <scope>IDENTIFICATION</scope>
    <source>
        <strain evidence="2">KR3021</strain>
    </source>
</reference>
<name>A0AC35U3A7_9BILA</name>
<protein>
    <submittedName>
        <fullName evidence="2">Exosome complex component CSL4</fullName>
    </submittedName>
</protein>
<organism evidence="1 2">
    <name type="scientific">Rhabditophanes sp. KR3021</name>
    <dbReference type="NCBI Taxonomy" id="114890"/>
    <lineage>
        <taxon>Eukaryota</taxon>
        <taxon>Metazoa</taxon>
        <taxon>Ecdysozoa</taxon>
        <taxon>Nematoda</taxon>
        <taxon>Chromadorea</taxon>
        <taxon>Rhabditida</taxon>
        <taxon>Tylenchina</taxon>
        <taxon>Panagrolaimomorpha</taxon>
        <taxon>Strongyloidoidea</taxon>
        <taxon>Alloionematidae</taxon>
        <taxon>Rhabditophanes</taxon>
    </lineage>
</organism>
<sequence>MQSGLNPSNLDDIKNTFTDRKVVVGEVIIAASNYHKAGPGCYESNGLIRSSLMGLVYTSQEEDTVNKGKYELIFEVRDPNLPSKMCSVARGPAVGDMVTGRVSYISQAYGRVIILCINDLVLKAPLMAIIRKENLGSREAVLETLPQCIQPGDIVSAKILQLATINNPYILEMTEPVFGVIQALGQDGTMEPVIVTEQSHVGEESSVGTESFAEQTVVQHTIASTEEPPRSTVVEQLPAITETVGVPRGKRTAAKRSQDNWKNLIDKKELGEYPEEPEKKVRRTSVTAAKPKPTPGRRGRPPKQMIGCNDLFSEPNKDLYCCSPIQQYEGNSGYPTRPSVNMDKTNVFVYKPLGKYAKASLADTKTFNITPNMKQMTHENVQFSNPQILASMDSILQQHGTKQLTKNSLSEANHFFDSLNNVINDLQMENQKLQINYENEIRTLKFSVHSHEEKIRELVKHVNSLQMERVNSLGELKNLFLRKAASEIVQYEEFVRKETPQQDNTHGIPKFDDPSLTAQQDLQSTEGYMLNNSEAVSDQTNATVQ</sequence>
<dbReference type="WBParaSite" id="RSKR_0000699400.1">
    <property type="protein sequence ID" value="RSKR_0000699400.1"/>
    <property type="gene ID" value="RSKR_0000699400"/>
</dbReference>
<dbReference type="Proteomes" id="UP000095286">
    <property type="component" value="Unplaced"/>
</dbReference>
<accession>A0AC35U3A7</accession>